<evidence type="ECO:0000256" key="1">
    <source>
        <dbReference type="SAM" id="MobiDB-lite"/>
    </source>
</evidence>
<proteinExistence type="predicted"/>
<gene>
    <name evidence="2" type="ORF">CASFOL_023485</name>
</gene>
<reference evidence="3" key="1">
    <citation type="journal article" date="2024" name="IScience">
        <title>Strigolactones Initiate the Formation of Haustorium-like Structures in Castilleja.</title>
        <authorList>
            <person name="Buerger M."/>
            <person name="Peterson D."/>
            <person name="Chory J."/>
        </authorList>
    </citation>
    <scope>NUCLEOTIDE SEQUENCE [LARGE SCALE GENOMIC DNA]</scope>
</reference>
<feature type="region of interest" description="Disordered" evidence="1">
    <location>
        <begin position="92"/>
        <end position="119"/>
    </location>
</feature>
<protein>
    <submittedName>
        <fullName evidence="2">Uncharacterized protein</fullName>
    </submittedName>
</protein>
<dbReference type="Proteomes" id="UP001632038">
    <property type="component" value="Unassembled WGS sequence"/>
</dbReference>
<organism evidence="2 3">
    <name type="scientific">Castilleja foliolosa</name>
    <dbReference type="NCBI Taxonomy" id="1961234"/>
    <lineage>
        <taxon>Eukaryota</taxon>
        <taxon>Viridiplantae</taxon>
        <taxon>Streptophyta</taxon>
        <taxon>Embryophyta</taxon>
        <taxon>Tracheophyta</taxon>
        <taxon>Spermatophyta</taxon>
        <taxon>Magnoliopsida</taxon>
        <taxon>eudicotyledons</taxon>
        <taxon>Gunneridae</taxon>
        <taxon>Pentapetalae</taxon>
        <taxon>asterids</taxon>
        <taxon>lamiids</taxon>
        <taxon>Lamiales</taxon>
        <taxon>Orobanchaceae</taxon>
        <taxon>Pedicularideae</taxon>
        <taxon>Castillejinae</taxon>
        <taxon>Castilleja</taxon>
    </lineage>
</organism>
<sequence length="163" mass="18689">MSIEESKILEDLEREVENNLEEEFKEEIYHLALKLHRLYQHQKQRALNQNDPKNAKEKMLSEVNINIKLEGGTTIQINKIRKDARGNDRFTPEVRARSKRAQIVKGKSAGPSPSPRPVKFDWSRTLRSEASNGLIVNPGSQDRVMGLKGYGDQECVTKAGWKY</sequence>
<dbReference type="AlphaFoldDB" id="A0ABD3CKP9"/>
<evidence type="ECO:0000313" key="3">
    <source>
        <dbReference type="Proteomes" id="UP001632038"/>
    </source>
</evidence>
<dbReference type="EMBL" id="JAVIJP010000032">
    <property type="protein sequence ID" value="KAL3630501.1"/>
    <property type="molecule type" value="Genomic_DNA"/>
</dbReference>
<accession>A0ABD3CKP9</accession>
<name>A0ABD3CKP9_9LAMI</name>
<keyword evidence="3" id="KW-1185">Reference proteome</keyword>
<evidence type="ECO:0000313" key="2">
    <source>
        <dbReference type="EMBL" id="KAL3630501.1"/>
    </source>
</evidence>
<comment type="caution">
    <text evidence="2">The sequence shown here is derived from an EMBL/GenBank/DDBJ whole genome shotgun (WGS) entry which is preliminary data.</text>
</comment>